<dbReference type="InterPro" id="IPR028994">
    <property type="entry name" value="Integrin_alpha_N"/>
</dbReference>
<dbReference type="Proteomes" id="UP001059380">
    <property type="component" value="Chromosome"/>
</dbReference>
<dbReference type="PANTHER" id="PTHR46580">
    <property type="entry name" value="SENSOR KINASE-RELATED"/>
    <property type="match status" value="1"/>
</dbReference>
<proteinExistence type="predicted"/>
<dbReference type="EMBL" id="CP093313">
    <property type="protein sequence ID" value="UWZ81975.1"/>
    <property type="molecule type" value="Genomic_DNA"/>
</dbReference>
<feature type="chain" id="PRO_5039951550" evidence="2">
    <location>
        <begin position="32"/>
        <end position="509"/>
    </location>
</feature>
<reference evidence="3" key="1">
    <citation type="submission" date="2021-04" db="EMBL/GenBank/DDBJ databases">
        <title>Phylogenetic analysis of Acidobacteriaceae.</title>
        <authorList>
            <person name="Qiu L."/>
            <person name="Zhang Q."/>
        </authorList>
    </citation>
    <scope>NUCLEOTIDE SEQUENCE</scope>
    <source>
        <strain evidence="3">DSM 25168</strain>
    </source>
</reference>
<keyword evidence="4" id="KW-1185">Reference proteome</keyword>
<accession>A0A9J7BGV8</accession>
<feature type="signal peptide" evidence="2">
    <location>
        <begin position="1"/>
        <end position="31"/>
    </location>
</feature>
<protein>
    <submittedName>
        <fullName evidence="3">VCBS repeat-containing protein</fullName>
    </submittedName>
</protein>
<dbReference type="AlphaFoldDB" id="A0A9J7BGV8"/>
<evidence type="ECO:0000313" key="3">
    <source>
        <dbReference type="EMBL" id="UWZ81975.1"/>
    </source>
</evidence>
<dbReference type="PANTHER" id="PTHR46580:SF4">
    <property type="entry name" value="ATP_GTP-BINDING PROTEIN"/>
    <property type="match status" value="1"/>
</dbReference>
<sequence length="509" mass="54343">MRLAMLCARLAVILALPAVTFPATLSFQSHSQDNASGFGGGTPFYQHADLNHDGREDLVFAYHPEMGGQNTFAVQLATADGYYGPATSYQIDPNTGIEQVVLGDFNNDGAIDILVSAYDGHFYLYQNDQNGKFTLTKTFTFTANNNGSYAAETVAGDFNHDSLTDIAFVFAGRLTVWFGNGNGGFTTGPSMGVNGGSPQLGDFDGDGKADLLLPDTVNLNQAYVLFGDGTGHFPASTTITFTPPAGTPTNQAFVNFSVGDVNSDAKSDILATQPVAYKNRVFVDYGNATRTFSSRTYVPVSRCVDGPASVADLDGNGLNDIIVREHDCSNTNSGPLYVDVLTRNPNSSYNADQTVFSSQFINGVLYPIPNPPQVLRANADTKADLLVTECEDDRCDGSRITTMLNTTAGSFPTCQAPSSSRGINICQPAYGTAASSPVSFAIGASGTVPMRDVEVWVDGKKVAEQFHSFSNYTFLNASVALSSGSHRLDVYAAGWDQWLVKHSETITVK</sequence>
<dbReference type="Pfam" id="PF13517">
    <property type="entry name" value="FG-GAP_3"/>
    <property type="match status" value="2"/>
</dbReference>
<name>A0A9J7BGV8_9BACT</name>
<evidence type="ECO:0000313" key="4">
    <source>
        <dbReference type="Proteomes" id="UP001059380"/>
    </source>
</evidence>
<dbReference type="RefSeq" id="WP_260790971.1">
    <property type="nucleotide sequence ID" value="NZ_CP093313.1"/>
</dbReference>
<evidence type="ECO:0000256" key="1">
    <source>
        <dbReference type="ARBA" id="ARBA00022729"/>
    </source>
</evidence>
<evidence type="ECO:0000256" key="2">
    <source>
        <dbReference type="SAM" id="SignalP"/>
    </source>
</evidence>
<dbReference type="KEGG" id="orp:MOP44_15490"/>
<dbReference type="SUPFAM" id="SSF69318">
    <property type="entry name" value="Integrin alpha N-terminal domain"/>
    <property type="match status" value="1"/>
</dbReference>
<organism evidence="3 4">
    <name type="scientific">Occallatibacter riparius</name>
    <dbReference type="NCBI Taxonomy" id="1002689"/>
    <lineage>
        <taxon>Bacteria</taxon>
        <taxon>Pseudomonadati</taxon>
        <taxon>Acidobacteriota</taxon>
        <taxon>Terriglobia</taxon>
        <taxon>Terriglobales</taxon>
        <taxon>Acidobacteriaceae</taxon>
        <taxon>Occallatibacter</taxon>
    </lineage>
</organism>
<dbReference type="InterPro" id="IPR013517">
    <property type="entry name" value="FG-GAP"/>
</dbReference>
<gene>
    <name evidence="3" type="ORF">MOP44_15490</name>
</gene>
<dbReference type="Gene3D" id="2.130.10.130">
    <property type="entry name" value="Integrin alpha, N-terminal"/>
    <property type="match status" value="2"/>
</dbReference>
<keyword evidence="1 2" id="KW-0732">Signal</keyword>